<proteinExistence type="predicted"/>
<comment type="caution">
    <text evidence="2">The sequence shown here is derived from an EMBL/GenBank/DDBJ whole genome shotgun (WGS) entry which is preliminary data.</text>
</comment>
<evidence type="ECO:0000256" key="1">
    <source>
        <dbReference type="ARBA" id="ARBA00023157"/>
    </source>
</evidence>
<sequence length="228" mass="25808">MVAPTATHQMMWGTCSSNSYTPMPDFNPEKFSGSWYVLKKLVTTSRCLSTTFELQNDTRTFKVKEIRTPVVADMTPYKATVTNEGILEMNPEQPAKMKLDWSDFLDEVLNTYYTIIDTDYTSYALDLECQSWGFFKRVSATILSRSKELPAEKITELENTLSTKYKIDLTRLNTIDHSNCFSATDVDYNIKIDANGLSLLGLLSDDNLTQIHTVDAAEAYLNISENLA</sequence>
<dbReference type="GO" id="GO:0000302">
    <property type="term" value="P:response to reactive oxygen species"/>
    <property type="evidence" value="ECO:0007669"/>
    <property type="project" value="TreeGrafter"/>
</dbReference>
<dbReference type="SUPFAM" id="SSF50814">
    <property type="entry name" value="Lipocalins"/>
    <property type="match status" value="1"/>
</dbReference>
<evidence type="ECO:0000313" key="3">
    <source>
        <dbReference type="Proteomes" id="UP001445076"/>
    </source>
</evidence>
<evidence type="ECO:0000313" key="2">
    <source>
        <dbReference type="EMBL" id="KAK8729621.1"/>
    </source>
</evidence>
<dbReference type="GO" id="GO:0031409">
    <property type="term" value="F:pigment binding"/>
    <property type="evidence" value="ECO:0007669"/>
    <property type="project" value="InterPro"/>
</dbReference>
<dbReference type="InterPro" id="IPR012674">
    <property type="entry name" value="Calycin"/>
</dbReference>
<dbReference type="PANTHER" id="PTHR10612">
    <property type="entry name" value="APOLIPOPROTEIN D"/>
    <property type="match status" value="1"/>
</dbReference>
<accession>A0AAW0WRM3</accession>
<dbReference type="GO" id="GO:0005737">
    <property type="term" value="C:cytoplasm"/>
    <property type="evidence" value="ECO:0007669"/>
    <property type="project" value="TreeGrafter"/>
</dbReference>
<dbReference type="InterPro" id="IPR003057">
    <property type="entry name" value="Invtbrt_color"/>
</dbReference>
<dbReference type="Proteomes" id="UP001445076">
    <property type="component" value="Unassembled WGS sequence"/>
</dbReference>
<keyword evidence="1" id="KW-1015">Disulfide bond</keyword>
<dbReference type="EMBL" id="JARKIK010000067">
    <property type="protein sequence ID" value="KAK8729621.1"/>
    <property type="molecule type" value="Genomic_DNA"/>
</dbReference>
<keyword evidence="3" id="KW-1185">Reference proteome</keyword>
<dbReference type="PROSITE" id="PS00213">
    <property type="entry name" value="LIPOCALIN"/>
    <property type="match status" value="1"/>
</dbReference>
<dbReference type="Gene3D" id="2.40.128.20">
    <property type="match status" value="1"/>
</dbReference>
<dbReference type="GO" id="GO:0006629">
    <property type="term" value="P:lipid metabolic process"/>
    <property type="evidence" value="ECO:0007669"/>
    <property type="project" value="TreeGrafter"/>
</dbReference>
<evidence type="ECO:0008006" key="4">
    <source>
        <dbReference type="Google" id="ProtNLM"/>
    </source>
</evidence>
<name>A0AAW0WRM3_CHEQU</name>
<dbReference type="AlphaFoldDB" id="A0AAW0WRM3"/>
<organism evidence="2 3">
    <name type="scientific">Cherax quadricarinatus</name>
    <name type="common">Australian red claw crayfish</name>
    <dbReference type="NCBI Taxonomy" id="27406"/>
    <lineage>
        <taxon>Eukaryota</taxon>
        <taxon>Metazoa</taxon>
        <taxon>Ecdysozoa</taxon>
        <taxon>Arthropoda</taxon>
        <taxon>Crustacea</taxon>
        <taxon>Multicrustacea</taxon>
        <taxon>Malacostraca</taxon>
        <taxon>Eumalacostraca</taxon>
        <taxon>Eucarida</taxon>
        <taxon>Decapoda</taxon>
        <taxon>Pleocyemata</taxon>
        <taxon>Astacidea</taxon>
        <taxon>Parastacoidea</taxon>
        <taxon>Parastacidae</taxon>
        <taxon>Cherax</taxon>
    </lineage>
</organism>
<protein>
    <recommendedName>
        <fullName evidence="4">Apolipoprotein D</fullName>
    </recommendedName>
</protein>
<dbReference type="InterPro" id="IPR022272">
    <property type="entry name" value="Lipocalin_CS"/>
</dbReference>
<dbReference type="PRINTS" id="PR01273">
    <property type="entry name" value="INVTBRTCOLOR"/>
</dbReference>
<dbReference type="PANTHER" id="PTHR10612:SF49">
    <property type="entry name" value="APOLIPOPROTEIN D-LIKE PROTEIN"/>
    <property type="match status" value="1"/>
</dbReference>
<reference evidence="2 3" key="1">
    <citation type="journal article" date="2024" name="BMC Genomics">
        <title>Genome assembly of redclaw crayfish (Cherax quadricarinatus) provides insights into its immune adaptation and hypoxia tolerance.</title>
        <authorList>
            <person name="Liu Z."/>
            <person name="Zheng J."/>
            <person name="Li H."/>
            <person name="Fang K."/>
            <person name="Wang S."/>
            <person name="He J."/>
            <person name="Zhou D."/>
            <person name="Weng S."/>
            <person name="Chi M."/>
            <person name="Gu Z."/>
            <person name="He J."/>
            <person name="Li F."/>
            <person name="Wang M."/>
        </authorList>
    </citation>
    <scope>NUCLEOTIDE SEQUENCE [LARGE SCALE GENOMIC DNA]</scope>
    <source>
        <strain evidence="2">ZL_2023a</strain>
    </source>
</reference>
<gene>
    <name evidence="2" type="ORF">OTU49_008571</name>
</gene>